<proteinExistence type="predicted"/>
<dbReference type="Proteomes" id="UP001589575">
    <property type="component" value="Unassembled WGS sequence"/>
</dbReference>
<evidence type="ECO:0000313" key="3">
    <source>
        <dbReference type="Proteomes" id="UP001589575"/>
    </source>
</evidence>
<feature type="region of interest" description="Disordered" evidence="1">
    <location>
        <begin position="1"/>
        <end position="85"/>
    </location>
</feature>
<name>A0ABV5G2Z1_9MICC</name>
<organism evidence="2 3">
    <name type="scientific">Citricoccus parietis</name>
    <dbReference type="NCBI Taxonomy" id="592307"/>
    <lineage>
        <taxon>Bacteria</taxon>
        <taxon>Bacillati</taxon>
        <taxon>Actinomycetota</taxon>
        <taxon>Actinomycetes</taxon>
        <taxon>Micrococcales</taxon>
        <taxon>Micrococcaceae</taxon>
        <taxon>Citricoccus</taxon>
    </lineage>
</organism>
<protein>
    <submittedName>
        <fullName evidence="2">Uncharacterized protein</fullName>
    </submittedName>
</protein>
<keyword evidence="3" id="KW-1185">Reference proteome</keyword>
<dbReference type="EMBL" id="JBHMFI010000001">
    <property type="protein sequence ID" value="MFB9073301.1"/>
    <property type="molecule type" value="Genomic_DNA"/>
</dbReference>
<sequence>MPFTDGRWIPCSTEGRSGPSARSGVRTAGPAETAEAGVRGPVEGGRIPAGETSGRSRRNASRQSSAFCAMTPPLCKSSSRRPGLG</sequence>
<reference evidence="2 3" key="1">
    <citation type="submission" date="2024-09" db="EMBL/GenBank/DDBJ databases">
        <authorList>
            <person name="Sun Q."/>
            <person name="Mori K."/>
        </authorList>
    </citation>
    <scope>NUCLEOTIDE SEQUENCE [LARGE SCALE GENOMIC DNA]</scope>
    <source>
        <strain evidence="2 3">CCM 7609</strain>
    </source>
</reference>
<comment type="caution">
    <text evidence="2">The sequence shown here is derived from an EMBL/GenBank/DDBJ whole genome shotgun (WGS) entry which is preliminary data.</text>
</comment>
<evidence type="ECO:0000256" key="1">
    <source>
        <dbReference type="SAM" id="MobiDB-lite"/>
    </source>
</evidence>
<gene>
    <name evidence="2" type="ORF">ACFFX0_19710</name>
</gene>
<accession>A0ABV5G2Z1</accession>
<evidence type="ECO:0000313" key="2">
    <source>
        <dbReference type="EMBL" id="MFB9073301.1"/>
    </source>
</evidence>